<comment type="caution">
    <text evidence="2">The sequence shown here is derived from an EMBL/GenBank/DDBJ whole genome shotgun (WGS) entry which is preliminary data.</text>
</comment>
<name>A0AAW0Q0N2_9GOBI</name>
<feature type="compositionally biased region" description="Acidic residues" evidence="1">
    <location>
        <begin position="227"/>
        <end position="238"/>
    </location>
</feature>
<reference evidence="3" key="1">
    <citation type="submission" date="2024-04" db="EMBL/GenBank/DDBJ databases">
        <title>Salinicola lusitanus LLJ914,a marine bacterium isolated from the Okinawa Trough.</title>
        <authorList>
            <person name="Li J."/>
        </authorList>
    </citation>
    <scope>NUCLEOTIDE SEQUENCE [LARGE SCALE GENOMIC DNA]</scope>
</reference>
<feature type="compositionally biased region" description="Acidic residues" evidence="1">
    <location>
        <begin position="249"/>
        <end position="283"/>
    </location>
</feature>
<dbReference type="Proteomes" id="UP001460270">
    <property type="component" value="Unassembled WGS sequence"/>
</dbReference>
<sequence>MPSKRKKNKRRMRRVQAQRRLLEEQHAACPPVKASPALVVGAPGTAPKKQLKSPSQSPHRGCKSTKSVLKQTPVEVEIPEVPAPVITEEQVIQAEVPVAAPAEIQTHGVFEPEPQVEAQITTFIEEVTVGNNEKEEPITEQAEEPLETIETTEAVEIATVAVTNVEADTAEENSQSDESDEDQSEGRCSVEVTVDETESKDGKVINKVTEPNVEEESPQTEEHNKEDEEPEPVEEVAEPEVVMQVVECVESEPVDEEEEEESYSSDEEEEDNCEMEVLSEETSAETNHITQDTLSNGELPVESDALTLPPLTEALEPITQTEISVDTADVMVDDFVVTDTSAEVIESKTIELLPTFDKPTVAVCEILGLGPTKINSEPELITSAENMHTDDAAESLETCSMEEASLTNTSANIFVGTEWMKQTQEVSSLEM</sequence>
<feature type="compositionally biased region" description="Basic residues" evidence="1">
    <location>
        <begin position="1"/>
        <end position="17"/>
    </location>
</feature>
<feature type="compositionally biased region" description="Polar residues" evidence="1">
    <location>
        <begin position="284"/>
        <end position="296"/>
    </location>
</feature>
<evidence type="ECO:0000313" key="3">
    <source>
        <dbReference type="Proteomes" id="UP001460270"/>
    </source>
</evidence>
<feature type="compositionally biased region" description="Polar residues" evidence="1">
    <location>
        <begin position="52"/>
        <end position="68"/>
    </location>
</feature>
<evidence type="ECO:0000313" key="2">
    <source>
        <dbReference type="EMBL" id="KAK7934371.1"/>
    </source>
</evidence>
<feature type="region of interest" description="Disordered" evidence="1">
    <location>
        <begin position="1"/>
        <end position="68"/>
    </location>
</feature>
<dbReference type="EMBL" id="JBBPFD010000003">
    <property type="protein sequence ID" value="KAK7934371.1"/>
    <property type="molecule type" value="Genomic_DNA"/>
</dbReference>
<feature type="compositionally biased region" description="Acidic residues" evidence="1">
    <location>
        <begin position="168"/>
        <end position="183"/>
    </location>
</feature>
<organism evidence="2 3">
    <name type="scientific">Mugilogobius chulae</name>
    <name type="common">yellowstripe goby</name>
    <dbReference type="NCBI Taxonomy" id="88201"/>
    <lineage>
        <taxon>Eukaryota</taxon>
        <taxon>Metazoa</taxon>
        <taxon>Chordata</taxon>
        <taxon>Craniata</taxon>
        <taxon>Vertebrata</taxon>
        <taxon>Euteleostomi</taxon>
        <taxon>Actinopterygii</taxon>
        <taxon>Neopterygii</taxon>
        <taxon>Teleostei</taxon>
        <taxon>Neoteleostei</taxon>
        <taxon>Acanthomorphata</taxon>
        <taxon>Gobiaria</taxon>
        <taxon>Gobiiformes</taxon>
        <taxon>Gobioidei</taxon>
        <taxon>Gobiidae</taxon>
        <taxon>Gobionellinae</taxon>
        <taxon>Mugilogobius</taxon>
    </lineage>
</organism>
<gene>
    <name evidence="2" type="ORF">WMY93_005267</name>
</gene>
<proteinExistence type="predicted"/>
<accession>A0AAW0Q0N2</accession>
<protein>
    <submittedName>
        <fullName evidence="2">Uncharacterized protein</fullName>
    </submittedName>
</protein>
<feature type="compositionally biased region" description="Low complexity" evidence="1">
    <location>
        <begin position="239"/>
        <end position="248"/>
    </location>
</feature>
<evidence type="ECO:0000256" key="1">
    <source>
        <dbReference type="SAM" id="MobiDB-lite"/>
    </source>
</evidence>
<feature type="region of interest" description="Disordered" evidence="1">
    <location>
        <begin position="166"/>
        <end position="301"/>
    </location>
</feature>
<dbReference type="AlphaFoldDB" id="A0AAW0Q0N2"/>
<keyword evidence="3" id="KW-1185">Reference proteome</keyword>